<evidence type="ECO:0000313" key="2">
    <source>
        <dbReference type="Proteomes" id="UP000239717"/>
    </source>
</evidence>
<gene>
    <name evidence="1" type="ORF">CEP74_06685</name>
</gene>
<organism evidence="1 2">
    <name type="scientific">Campylobacter jejuni subsp. doylei</name>
    <dbReference type="NCBI Taxonomy" id="32021"/>
    <lineage>
        <taxon>Bacteria</taxon>
        <taxon>Pseudomonadati</taxon>
        <taxon>Campylobacterota</taxon>
        <taxon>Epsilonproteobacteria</taxon>
        <taxon>Campylobacterales</taxon>
        <taxon>Campylobacteraceae</taxon>
        <taxon>Campylobacter</taxon>
    </lineage>
</organism>
<evidence type="ECO:0000313" key="1">
    <source>
        <dbReference type="EMBL" id="AVL47458.1"/>
    </source>
</evidence>
<protein>
    <recommendedName>
        <fullName evidence="3">Transposase</fullName>
    </recommendedName>
</protein>
<sequence length="59" mass="7134">MESKLRRKSKRFIEVLILNAFTLSKSYPQVKLKGLKPFFTWAKLLRYARFKISLKMNLR</sequence>
<reference evidence="2" key="1">
    <citation type="submission" date="2018-03" db="EMBL/GenBank/DDBJ databases">
        <title>FDA dAtabase for Regulatory Grade micrObial Sequences (FDA-ARGOS): Supporting development and validation of Infectious Disease Dx tests.</title>
        <authorList>
            <person name="Kerrigan L."/>
            <person name="Tallon L."/>
            <person name="Sadzewicz L."/>
            <person name="Sengamalay N."/>
            <person name="Ott S."/>
            <person name="Godinez A."/>
            <person name="Nagaraj S."/>
            <person name="Vavikolanu K."/>
            <person name="Vyas G."/>
            <person name="Nadendla S."/>
            <person name="George J."/>
            <person name="Sichtig H."/>
        </authorList>
    </citation>
    <scope>NUCLEOTIDE SEQUENCE [LARGE SCALE GENOMIC DNA]</scope>
    <source>
        <strain evidence="2">FDAARGOS_295</strain>
    </source>
</reference>
<evidence type="ECO:0008006" key="3">
    <source>
        <dbReference type="Google" id="ProtNLM"/>
    </source>
</evidence>
<proteinExistence type="predicted"/>
<accession>A0AAD0HBX7</accession>
<name>A0AAD0HBX7_CAMJU</name>
<dbReference type="EMBL" id="CP027403">
    <property type="protein sequence ID" value="AVL47458.1"/>
    <property type="molecule type" value="Genomic_DNA"/>
</dbReference>
<dbReference type="Proteomes" id="UP000239717">
    <property type="component" value="Chromosome"/>
</dbReference>
<dbReference type="AlphaFoldDB" id="A0AAD0HBX7"/>